<name>A0ABP8L8D8_9BURK</name>
<feature type="domain" description="Ketopantoate reductase C-terminal" evidence="11">
    <location>
        <begin position="195"/>
        <end position="332"/>
    </location>
</feature>
<dbReference type="Pfam" id="PF08546">
    <property type="entry name" value="ApbA_C"/>
    <property type="match status" value="1"/>
</dbReference>
<keyword evidence="7" id="KW-0560">Oxidoreductase</keyword>
<dbReference type="InterPro" id="IPR003710">
    <property type="entry name" value="ApbA"/>
</dbReference>
<comment type="catalytic activity">
    <reaction evidence="9">
        <text>(R)-pantoate + NADP(+) = 2-dehydropantoate + NADPH + H(+)</text>
        <dbReference type="Rhea" id="RHEA:16233"/>
        <dbReference type="ChEBI" id="CHEBI:11561"/>
        <dbReference type="ChEBI" id="CHEBI:15378"/>
        <dbReference type="ChEBI" id="CHEBI:15980"/>
        <dbReference type="ChEBI" id="CHEBI:57783"/>
        <dbReference type="ChEBI" id="CHEBI:58349"/>
        <dbReference type="EC" id="1.1.1.169"/>
    </reaction>
</comment>
<evidence type="ECO:0000313" key="13">
    <source>
        <dbReference type="Proteomes" id="UP001501788"/>
    </source>
</evidence>
<comment type="pathway">
    <text evidence="1">Cofactor biosynthesis; (R)-pantothenate biosynthesis; (R)-pantoate from 3-methyl-2-oxobutanoate: step 2/2.</text>
</comment>
<dbReference type="EC" id="1.1.1.169" evidence="3"/>
<dbReference type="Gene3D" id="1.10.1040.10">
    <property type="entry name" value="N-(1-d-carboxylethyl)-l-norvaline Dehydrogenase, domain 2"/>
    <property type="match status" value="1"/>
</dbReference>
<evidence type="ECO:0000256" key="9">
    <source>
        <dbReference type="ARBA" id="ARBA00048793"/>
    </source>
</evidence>
<dbReference type="SUPFAM" id="SSF48179">
    <property type="entry name" value="6-phosphogluconate dehydrogenase C-terminal domain-like"/>
    <property type="match status" value="1"/>
</dbReference>
<evidence type="ECO:0000256" key="2">
    <source>
        <dbReference type="ARBA" id="ARBA00007870"/>
    </source>
</evidence>
<dbReference type="NCBIfam" id="NF006083">
    <property type="entry name" value="PRK08229.1"/>
    <property type="match status" value="1"/>
</dbReference>
<dbReference type="Proteomes" id="UP001501788">
    <property type="component" value="Unassembled WGS sequence"/>
</dbReference>
<dbReference type="NCBIfam" id="TIGR00745">
    <property type="entry name" value="apbA_panE"/>
    <property type="match status" value="1"/>
</dbReference>
<evidence type="ECO:0000256" key="3">
    <source>
        <dbReference type="ARBA" id="ARBA00013014"/>
    </source>
</evidence>
<dbReference type="Gene3D" id="3.40.50.720">
    <property type="entry name" value="NAD(P)-binding Rossmann-like Domain"/>
    <property type="match status" value="1"/>
</dbReference>
<sequence length="351" mass="36622">MSAAATAAPQAVIQAVPGTVVVLGAGSIGAYVGGALQAAGVPVVLVGRARMAERIARHGLRLSDLAGRQTHLPAEAVRYTQDPAALAQAVLVLVAVKSGDTDTAAATVARHAPAGAVVLSLQNGIGHAERLRAALPGRTVLAGMVPFNVVQTPDGRLHRGTFGELMVEAHPAWAAWHAGFAAAHLPLQERPDMPAVQWGKLLLNLNNPVNALSGQPLQRQLSQRAYRRVLAAAVDEALAALRAHGITPAAVGAVAPRWLPTLLRLPDALFRRVAARMLRMDPEARSSMWEDLQAGRLTEVEALNGAVVRLAAQAGREAPVNARLCALVHAAESGGPRDFSGPALWQAVRPG</sequence>
<evidence type="ECO:0000256" key="7">
    <source>
        <dbReference type="ARBA" id="ARBA00023002"/>
    </source>
</evidence>
<evidence type="ECO:0000313" key="12">
    <source>
        <dbReference type="EMBL" id="GAA4423698.1"/>
    </source>
</evidence>
<evidence type="ECO:0000259" key="11">
    <source>
        <dbReference type="Pfam" id="PF08546"/>
    </source>
</evidence>
<keyword evidence="6" id="KW-0521">NADP</keyword>
<accession>A0ABP8L8D8</accession>
<dbReference type="PANTHER" id="PTHR43765:SF2">
    <property type="entry name" value="2-DEHYDROPANTOATE 2-REDUCTASE"/>
    <property type="match status" value="1"/>
</dbReference>
<comment type="similarity">
    <text evidence="2">Belongs to the ketopantoate reductase family.</text>
</comment>
<dbReference type="InterPro" id="IPR050838">
    <property type="entry name" value="Ketopantoate_reductase"/>
</dbReference>
<dbReference type="InterPro" id="IPR008927">
    <property type="entry name" value="6-PGluconate_DH-like_C_sf"/>
</dbReference>
<feature type="domain" description="Ketopantoate reductase N-terminal" evidence="10">
    <location>
        <begin position="20"/>
        <end position="169"/>
    </location>
</feature>
<evidence type="ECO:0000259" key="10">
    <source>
        <dbReference type="Pfam" id="PF02558"/>
    </source>
</evidence>
<proteinExistence type="inferred from homology"/>
<dbReference type="InterPro" id="IPR013332">
    <property type="entry name" value="KPR_N"/>
</dbReference>
<reference evidence="13" key="1">
    <citation type="journal article" date="2019" name="Int. J. Syst. Evol. Microbiol.">
        <title>The Global Catalogue of Microorganisms (GCM) 10K type strain sequencing project: providing services to taxonomists for standard genome sequencing and annotation.</title>
        <authorList>
            <consortium name="The Broad Institute Genomics Platform"/>
            <consortium name="The Broad Institute Genome Sequencing Center for Infectious Disease"/>
            <person name="Wu L."/>
            <person name="Ma J."/>
        </authorList>
    </citation>
    <scope>NUCLEOTIDE SEQUENCE [LARGE SCALE GENOMIC DNA]</scope>
    <source>
        <strain evidence="13">JCM 31890</strain>
    </source>
</reference>
<evidence type="ECO:0000256" key="8">
    <source>
        <dbReference type="ARBA" id="ARBA00032024"/>
    </source>
</evidence>
<dbReference type="RefSeq" id="WP_345063132.1">
    <property type="nucleotide sequence ID" value="NZ_BAABEX010000010.1"/>
</dbReference>
<dbReference type="InterPro" id="IPR013752">
    <property type="entry name" value="KPA_reductase"/>
</dbReference>
<evidence type="ECO:0000256" key="5">
    <source>
        <dbReference type="ARBA" id="ARBA00022655"/>
    </source>
</evidence>
<dbReference type="SUPFAM" id="SSF51735">
    <property type="entry name" value="NAD(P)-binding Rossmann-fold domains"/>
    <property type="match status" value="1"/>
</dbReference>
<evidence type="ECO:0000256" key="6">
    <source>
        <dbReference type="ARBA" id="ARBA00022857"/>
    </source>
</evidence>
<dbReference type="PANTHER" id="PTHR43765">
    <property type="entry name" value="2-DEHYDROPANTOATE 2-REDUCTASE-RELATED"/>
    <property type="match status" value="1"/>
</dbReference>
<keyword evidence="5" id="KW-0566">Pantothenate biosynthesis</keyword>
<organism evidence="12 13">
    <name type="scientific">Acidovorax lacteus</name>
    <dbReference type="NCBI Taxonomy" id="1924988"/>
    <lineage>
        <taxon>Bacteria</taxon>
        <taxon>Pseudomonadati</taxon>
        <taxon>Pseudomonadota</taxon>
        <taxon>Betaproteobacteria</taxon>
        <taxon>Burkholderiales</taxon>
        <taxon>Comamonadaceae</taxon>
        <taxon>Acidovorax</taxon>
    </lineage>
</organism>
<evidence type="ECO:0000256" key="1">
    <source>
        <dbReference type="ARBA" id="ARBA00004994"/>
    </source>
</evidence>
<gene>
    <name evidence="12" type="ORF">GCM10023090_16200</name>
</gene>
<dbReference type="Pfam" id="PF02558">
    <property type="entry name" value="ApbA"/>
    <property type="match status" value="1"/>
</dbReference>
<comment type="caution">
    <text evidence="12">The sequence shown here is derived from an EMBL/GenBank/DDBJ whole genome shotgun (WGS) entry which is preliminary data.</text>
</comment>
<evidence type="ECO:0000256" key="4">
    <source>
        <dbReference type="ARBA" id="ARBA00019465"/>
    </source>
</evidence>
<dbReference type="InterPro" id="IPR013328">
    <property type="entry name" value="6PGD_dom2"/>
</dbReference>
<dbReference type="InterPro" id="IPR036291">
    <property type="entry name" value="NAD(P)-bd_dom_sf"/>
</dbReference>
<protein>
    <recommendedName>
        <fullName evidence="4">2-dehydropantoate 2-reductase</fullName>
        <ecNumber evidence="3">1.1.1.169</ecNumber>
    </recommendedName>
    <alternativeName>
        <fullName evidence="8">Ketopantoate reductase</fullName>
    </alternativeName>
</protein>
<dbReference type="EMBL" id="BAABEX010000010">
    <property type="protein sequence ID" value="GAA4423698.1"/>
    <property type="molecule type" value="Genomic_DNA"/>
</dbReference>
<keyword evidence="13" id="KW-1185">Reference proteome</keyword>